<dbReference type="EnsemblPlants" id="OBART10G06180.1">
    <property type="protein sequence ID" value="OBART10G06180.1"/>
    <property type="gene ID" value="OBART10G06180"/>
</dbReference>
<name>A0A0D3HCE0_9ORYZ</name>
<reference evidence="2" key="2">
    <citation type="submission" date="2015-03" db="UniProtKB">
        <authorList>
            <consortium name="EnsemblPlants"/>
        </authorList>
    </citation>
    <scope>IDENTIFICATION</scope>
</reference>
<sequence>MPSTQGTRWYLGIRPWYQGIKLDTCGVSKGTVKKEKETWGRERRNGGGWRRGGTARYRPIPNAQYLRYQVVSNLGTKVSSLVLMGYQRVLSKRGGDVWEGGPQLWRMTSRRHDEVRVEARAKEFEKSRGGAEEEVDGPLAGRRGLPASIPEVQKRQAAAGTMAEGEDKGSSRFCPPWDDDSPAHTRPTRAANHSGAARGSELEGDPAEGWPTSLTQCRRCPPRLPETTTTIPSSWPASSPLGFF</sequence>
<feature type="compositionally biased region" description="Polar residues" evidence="1">
    <location>
        <begin position="226"/>
        <end position="237"/>
    </location>
</feature>
<organism evidence="2">
    <name type="scientific">Oryza barthii</name>
    <dbReference type="NCBI Taxonomy" id="65489"/>
    <lineage>
        <taxon>Eukaryota</taxon>
        <taxon>Viridiplantae</taxon>
        <taxon>Streptophyta</taxon>
        <taxon>Embryophyta</taxon>
        <taxon>Tracheophyta</taxon>
        <taxon>Spermatophyta</taxon>
        <taxon>Magnoliopsida</taxon>
        <taxon>Liliopsida</taxon>
        <taxon>Poales</taxon>
        <taxon>Poaceae</taxon>
        <taxon>BOP clade</taxon>
        <taxon>Oryzoideae</taxon>
        <taxon>Oryzeae</taxon>
        <taxon>Oryzinae</taxon>
        <taxon>Oryza</taxon>
    </lineage>
</organism>
<dbReference type="AlphaFoldDB" id="A0A0D3HCE0"/>
<keyword evidence="3" id="KW-1185">Reference proteome</keyword>
<feature type="compositionally biased region" description="Basic and acidic residues" evidence="1">
    <location>
        <begin position="121"/>
        <end position="131"/>
    </location>
</feature>
<reference evidence="2" key="1">
    <citation type="journal article" date="2009" name="Rice">
        <title>De Novo Next Generation Sequencing of Plant Genomes.</title>
        <authorList>
            <person name="Rounsley S."/>
            <person name="Marri P.R."/>
            <person name="Yu Y."/>
            <person name="He R."/>
            <person name="Sisneros N."/>
            <person name="Goicoechea J.L."/>
            <person name="Lee S.J."/>
            <person name="Angelova A."/>
            <person name="Kudrna D."/>
            <person name="Luo M."/>
            <person name="Affourtit J."/>
            <person name="Desany B."/>
            <person name="Knight J."/>
            <person name="Niazi F."/>
            <person name="Egholm M."/>
            <person name="Wing R.A."/>
        </authorList>
    </citation>
    <scope>NUCLEOTIDE SEQUENCE [LARGE SCALE GENOMIC DNA]</scope>
    <source>
        <strain evidence="2">cv. IRGC 105608</strain>
    </source>
</reference>
<evidence type="ECO:0000313" key="3">
    <source>
        <dbReference type="Proteomes" id="UP000026960"/>
    </source>
</evidence>
<dbReference type="Gramene" id="OBART10G06180.1">
    <property type="protein sequence ID" value="OBART10G06180.1"/>
    <property type="gene ID" value="OBART10G06180"/>
</dbReference>
<evidence type="ECO:0000313" key="2">
    <source>
        <dbReference type="EnsemblPlants" id="OBART10G06180.1"/>
    </source>
</evidence>
<dbReference type="HOGENOM" id="CLU_098097_0_0_1"/>
<dbReference type="PaxDb" id="65489-OBART10G06180.1"/>
<evidence type="ECO:0000256" key="1">
    <source>
        <dbReference type="SAM" id="MobiDB-lite"/>
    </source>
</evidence>
<feature type="region of interest" description="Disordered" evidence="1">
    <location>
        <begin position="121"/>
        <end position="244"/>
    </location>
</feature>
<dbReference type="Proteomes" id="UP000026960">
    <property type="component" value="Chromosome 10"/>
</dbReference>
<accession>A0A0D3HCE0</accession>
<proteinExistence type="predicted"/>
<protein>
    <submittedName>
        <fullName evidence="2">Uncharacterized protein</fullName>
    </submittedName>
</protein>